<name>A0A6I4MJC5_9ACTN</name>
<dbReference type="InterPro" id="IPR036291">
    <property type="entry name" value="NAD(P)-bd_dom_sf"/>
</dbReference>
<accession>A0A6I4MJC5</accession>
<keyword evidence="2" id="KW-0560">Oxidoreductase</keyword>
<comment type="similarity">
    <text evidence="1">Belongs to the Gfo/Idh/MocA family.</text>
</comment>
<dbReference type="Proteomes" id="UP000462055">
    <property type="component" value="Unassembled WGS sequence"/>
</dbReference>
<dbReference type="InterPro" id="IPR051317">
    <property type="entry name" value="Gfo/Idh/MocA_oxidoreduct"/>
</dbReference>
<dbReference type="RefSeq" id="WP_151595223.1">
    <property type="nucleotide sequence ID" value="NZ_WBMS02000015.1"/>
</dbReference>
<comment type="caution">
    <text evidence="4">The sequence shown here is derived from an EMBL/GenBank/DDBJ whole genome shotgun (WGS) entry which is preliminary data.</text>
</comment>
<evidence type="ECO:0000313" key="4">
    <source>
        <dbReference type="EMBL" id="MWA02739.1"/>
    </source>
</evidence>
<evidence type="ECO:0000256" key="2">
    <source>
        <dbReference type="ARBA" id="ARBA00023002"/>
    </source>
</evidence>
<dbReference type="SUPFAM" id="SSF51735">
    <property type="entry name" value="NAD(P)-binding Rossmann-fold domains"/>
    <property type="match status" value="1"/>
</dbReference>
<sequence>MKPAPDGHQDAAVTRRPWRVAVVGCGGAAYGIHLPVLSAHPAVEIAAVYDREIGRAEQAVSRFGGRVAANTAQLLEGADLLAVLTGVHEPWIEAALAAGVHVFTEKPVSLDLGRTRRLRRQADAAGLLLEVGVVRAFDSAVAELGRELPEHELRGGWMVKADGHDAAARQPFLPPGAAPYTFGTDREPPPPAVLGPVGGRALKILLWQGYHLLTTMALTVPNARPVSCILSQDRATVHGIVRAPDGATIACTIGSAPPNVHLDRVTLTGSDTTLTAEFPTPYGPAGMGAVVAHGARQRPLLPVRGDDLPAQRMWTAIADRLTASSRRRAIPAGTGHIAEAVEQLAYGLARLTTVNDPASSTRESVPLNSEQP</sequence>
<evidence type="ECO:0000256" key="1">
    <source>
        <dbReference type="ARBA" id="ARBA00010928"/>
    </source>
</evidence>
<gene>
    <name evidence="4" type="ORF">F8568_020645</name>
</gene>
<dbReference type="InterPro" id="IPR000683">
    <property type="entry name" value="Gfo/Idh/MocA-like_OxRdtase_N"/>
</dbReference>
<keyword evidence="5" id="KW-1185">Reference proteome</keyword>
<feature type="domain" description="Gfo/Idh/MocA-like oxidoreductase N-terminal" evidence="3">
    <location>
        <begin position="19"/>
        <end position="132"/>
    </location>
</feature>
<dbReference type="PANTHER" id="PTHR43708">
    <property type="entry name" value="CONSERVED EXPRESSED OXIDOREDUCTASE (EUROFUNG)"/>
    <property type="match status" value="1"/>
</dbReference>
<evidence type="ECO:0000313" key="5">
    <source>
        <dbReference type="Proteomes" id="UP000462055"/>
    </source>
</evidence>
<dbReference type="AlphaFoldDB" id="A0A6I4MJC5"/>
<reference evidence="4" key="1">
    <citation type="submission" date="2019-12" db="EMBL/GenBank/DDBJ databases">
        <title>Actinomadura physcomitrii sp. nov., a novel actinomycete isolated from moss [Physcomitrium sphaericum (Ludw) Fuernr].</title>
        <authorList>
            <person name="Zhuang X."/>
        </authorList>
    </citation>
    <scope>NUCLEOTIDE SEQUENCE [LARGE SCALE GENOMIC DNA]</scope>
    <source>
        <strain evidence="4">LD22</strain>
    </source>
</reference>
<dbReference type="GO" id="GO:0016491">
    <property type="term" value="F:oxidoreductase activity"/>
    <property type="evidence" value="ECO:0007669"/>
    <property type="project" value="UniProtKB-KW"/>
</dbReference>
<evidence type="ECO:0000259" key="3">
    <source>
        <dbReference type="Pfam" id="PF01408"/>
    </source>
</evidence>
<organism evidence="4 5">
    <name type="scientific">Actinomadura physcomitrii</name>
    <dbReference type="NCBI Taxonomy" id="2650748"/>
    <lineage>
        <taxon>Bacteria</taxon>
        <taxon>Bacillati</taxon>
        <taxon>Actinomycetota</taxon>
        <taxon>Actinomycetes</taxon>
        <taxon>Streptosporangiales</taxon>
        <taxon>Thermomonosporaceae</taxon>
        <taxon>Actinomadura</taxon>
    </lineage>
</organism>
<dbReference type="EMBL" id="WBMS02000015">
    <property type="protein sequence ID" value="MWA02739.1"/>
    <property type="molecule type" value="Genomic_DNA"/>
</dbReference>
<dbReference type="PANTHER" id="PTHR43708:SF5">
    <property type="entry name" value="CONSERVED EXPRESSED OXIDOREDUCTASE (EUROFUNG)-RELATED"/>
    <property type="match status" value="1"/>
</dbReference>
<proteinExistence type="inferred from homology"/>
<protein>
    <recommendedName>
        <fullName evidence="3">Gfo/Idh/MocA-like oxidoreductase N-terminal domain-containing protein</fullName>
    </recommendedName>
</protein>
<dbReference type="Pfam" id="PF01408">
    <property type="entry name" value="GFO_IDH_MocA"/>
    <property type="match status" value="1"/>
</dbReference>
<dbReference type="Gene3D" id="3.40.50.720">
    <property type="entry name" value="NAD(P)-binding Rossmann-like Domain"/>
    <property type="match status" value="1"/>
</dbReference>
<dbReference type="GO" id="GO:0000166">
    <property type="term" value="F:nucleotide binding"/>
    <property type="evidence" value="ECO:0007669"/>
    <property type="project" value="InterPro"/>
</dbReference>